<evidence type="ECO:0000313" key="5">
    <source>
        <dbReference type="EMBL" id="ORW73899.1"/>
    </source>
</evidence>
<dbReference type="CDD" id="cd07377">
    <property type="entry name" value="WHTH_GntR"/>
    <property type="match status" value="1"/>
</dbReference>
<dbReference type="SUPFAM" id="SSF64288">
    <property type="entry name" value="Chorismate lyase-like"/>
    <property type="match status" value="1"/>
</dbReference>
<dbReference type="Gene3D" id="1.10.10.10">
    <property type="entry name" value="Winged helix-like DNA-binding domain superfamily/Winged helix DNA-binding domain"/>
    <property type="match status" value="1"/>
</dbReference>
<dbReference type="InterPro" id="IPR036390">
    <property type="entry name" value="WH_DNA-bd_sf"/>
</dbReference>
<dbReference type="SMART" id="SM00866">
    <property type="entry name" value="UTRA"/>
    <property type="match status" value="1"/>
</dbReference>
<feature type="domain" description="HTH gntR-type" evidence="4">
    <location>
        <begin position="12"/>
        <end position="80"/>
    </location>
</feature>
<dbReference type="PRINTS" id="PR00035">
    <property type="entry name" value="HTHGNTR"/>
</dbReference>
<dbReference type="InterPro" id="IPR000524">
    <property type="entry name" value="Tscrpt_reg_HTH_GntR"/>
</dbReference>
<evidence type="ECO:0000259" key="4">
    <source>
        <dbReference type="PROSITE" id="PS50949"/>
    </source>
</evidence>
<dbReference type="PANTHER" id="PTHR44846">
    <property type="entry name" value="MANNOSYL-D-GLYCERATE TRANSPORT/METABOLISM SYSTEM REPRESSOR MNGR-RELATED"/>
    <property type="match status" value="1"/>
</dbReference>
<dbReference type="InterPro" id="IPR050679">
    <property type="entry name" value="Bact_HTH_transcr_reg"/>
</dbReference>
<evidence type="ECO:0000313" key="6">
    <source>
        <dbReference type="Proteomes" id="UP000193387"/>
    </source>
</evidence>
<keyword evidence="2" id="KW-0238">DNA-binding</keyword>
<dbReference type="GO" id="GO:0003677">
    <property type="term" value="F:DNA binding"/>
    <property type="evidence" value="ECO:0007669"/>
    <property type="project" value="UniProtKB-KW"/>
</dbReference>
<dbReference type="PROSITE" id="PS50949">
    <property type="entry name" value="HTH_GNTR"/>
    <property type="match status" value="1"/>
</dbReference>
<evidence type="ECO:0000256" key="1">
    <source>
        <dbReference type="ARBA" id="ARBA00023015"/>
    </source>
</evidence>
<dbReference type="Gene3D" id="3.40.1410.10">
    <property type="entry name" value="Chorismate lyase-like"/>
    <property type="match status" value="1"/>
</dbReference>
<dbReference type="InterPro" id="IPR011663">
    <property type="entry name" value="UTRA"/>
</dbReference>
<dbReference type="Pfam" id="PF07702">
    <property type="entry name" value="UTRA"/>
    <property type="match status" value="1"/>
</dbReference>
<accession>A0AAJ3NV70</accession>
<dbReference type="AlphaFoldDB" id="A0AAJ3NV70"/>
<protein>
    <submittedName>
        <fullName evidence="5">GntR family transcriptional regulator</fullName>
    </submittedName>
</protein>
<gene>
    <name evidence="5" type="ORF">AWC23_00185</name>
</gene>
<keyword evidence="1" id="KW-0805">Transcription regulation</keyword>
<keyword evidence="3" id="KW-0804">Transcription</keyword>
<keyword evidence="6" id="KW-1185">Reference proteome</keyword>
<dbReference type="Pfam" id="PF00392">
    <property type="entry name" value="GntR"/>
    <property type="match status" value="1"/>
</dbReference>
<sequence length="253" mass="28262">MSEPRVTHPPADHRYLQVARALRKEIVDGVYPVGSQLPTEHELCERFAVSRYTIREALRRLREDNLVSSRPRTGTLVVPRPAADSYVQHVMSINDLLEFATDTRLAIESVTMVSIDEELAGRTGLTPREQWLTVRGSRRAPGSQPPEAALCRTEYFINRAFAGVGRLLQRHEGPIFPLIEDLFGVSIVEVRQQIAAVPIPLPLADGLGVLPESPGLEVQRTYTTSDGQVAQVTINTHPASRFRHSMTMRRVRG</sequence>
<name>A0AAJ3NV70_9MYCO</name>
<organism evidence="5 6">
    <name type="scientific">Mycobacterium saskatchewanense</name>
    <dbReference type="NCBI Taxonomy" id="220927"/>
    <lineage>
        <taxon>Bacteria</taxon>
        <taxon>Bacillati</taxon>
        <taxon>Actinomycetota</taxon>
        <taxon>Actinomycetes</taxon>
        <taxon>Mycobacteriales</taxon>
        <taxon>Mycobacteriaceae</taxon>
        <taxon>Mycobacterium</taxon>
        <taxon>Mycobacterium simiae complex</taxon>
    </lineage>
</organism>
<dbReference type="RefSeq" id="WP_085254425.1">
    <property type="nucleotide sequence ID" value="NZ_AP022573.1"/>
</dbReference>
<dbReference type="EMBL" id="LQPR01000012">
    <property type="protein sequence ID" value="ORW73899.1"/>
    <property type="molecule type" value="Genomic_DNA"/>
</dbReference>
<dbReference type="InterPro" id="IPR036388">
    <property type="entry name" value="WH-like_DNA-bd_sf"/>
</dbReference>
<dbReference type="SMART" id="SM00345">
    <property type="entry name" value="HTH_GNTR"/>
    <property type="match status" value="1"/>
</dbReference>
<evidence type="ECO:0000256" key="3">
    <source>
        <dbReference type="ARBA" id="ARBA00023163"/>
    </source>
</evidence>
<comment type="caution">
    <text evidence="5">The sequence shown here is derived from an EMBL/GenBank/DDBJ whole genome shotgun (WGS) entry which is preliminary data.</text>
</comment>
<evidence type="ECO:0000256" key="2">
    <source>
        <dbReference type="ARBA" id="ARBA00023125"/>
    </source>
</evidence>
<reference evidence="5 6" key="1">
    <citation type="submission" date="2016-01" db="EMBL/GenBank/DDBJ databases">
        <title>The new phylogeny of the genus Mycobacterium.</title>
        <authorList>
            <person name="Tarcisio F."/>
            <person name="Conor M."/>
            <person name="Antonella G."/>
            <person name="Elisabetta G."/>
            <person name="Giulia F.S."/>
            <person name="Sara T."/>
            <person name="Anna F."/>
            <person name="Clotilde B."/>
            <person name="Roberto B."/>
            <person name="Veronica D.S."/>
            <person name="Fabio R."/>
            <person name="Monica P."/>
            <person name="Olivier J."/>
            <person name="Enrico T."/>
            <person name="Nicola S."/>
        </authorList>
    </citation>
    <scope>NUCLEOTIDE SEQUENCE [LARGE SCALE GENOMIC DNA]</scope>
    <source>
        <strain evidence="5 6">DSM 44616</strain>
    </source>
</reference>
<dbReference type="Proteomes" id="UP000193387">
    <property type="component" value="Unassembled WGS sequence"/>
</dbReference>
<dbReference type="PANTHER" id="PTHR44846:SF17">
    <property type="entry name" value="GNTR-FAMILY TRANSCRIPTIONAL REGULATOR"/>
    <property type="match status" value="1"/>
</dbReference>
<dbReference type="SUPFAM" id="SSF46785">
    <property type="entry name" value="Winged helix' DNA-binding domain"/>
    <property type="match status" value="1"/>
</dbReference>
<dbReference type="GO" id="GO:0003700">
    <property type="term" value="F:DNA-binding transcription factor activity"/>
    <property type="evidence" value="ECO:0007669"/>
    <property type="project" value="InterPro"/>
</dbReference>
<dbReference type="InterPro" id="IPR028978">
    <property type="entry name" value="Chorismate_lyase_/UTRA_dom_sf"/>
</dbReference>
<proteinExistence type="predicted"/>
<dbReference type="GO" id="GO:0045892">
    <property type="term" value="P:negative regulation of DNA-templated transcription"/>
    <property type="evidence" value="ECO:0007669"/>
    <property type="project" value="TreeGrafter"/>
</dbReference>